<organism evidence="1">
    <name type="scientific">Arundo donax</name>
    <name type="common">Giant reed</name>
    <name type="synonym">Donax arundinaceus</name>
    <dbReference type="NCBI Taxonomy" id="35708"/>
    <lineage>
        <taxon>Eukaryota</taxon>
        <taxon>Viridiplantae</taxon>
        <taxon>Streptophyta</taxon>
        <taxon>Embryophyta</taxon>
        <taxon>Tracheophyta</taxon>
        <taxon>Spermatophyta</taxon>
        <taxon>Magnoliopsida</taxon>
        <taxon>Liliopsida</taxon>
        <taxon>Poales</taxon>
        <taxon>Poaceae</taxon>
        <taxon>PACMAD clade</taxon>
        <taxon>Arundinoideae</taxon>
        <taxon>Arundineae</taxon>
        <taxon>Arundo</taxon>
    </lineage>
</organism>
<protein>
    <submittedName>
        <fullName evidence="1">Uncharacterized protein</fullName>
    </submittedName>
</protein>
<proteinExistence type="predicted"/>
<reference evidence="1" key="1">
    <citation type="submission" date="2014-09" db="EMBL/GenBank/DDBJ databases">
        <authorList>
            <person name="Magalhaes I.L.F."/>
            <person name="Oliveira U."/>
            <person name="Santos F.R."/>
            <person name="Vidigal T.H.D.A."/>
            <person name="Brescovit A.D."/>
            <person name="Santos A.J."/>
        </authorList>
    </citation>
    <scope>NUCLEOTIDE SEQUENCE</scope>
    <source>
        <tissue evidence="1">Shoot tissue taken approximately 20 cm above the soil surface</tissue>
    </source>
</reference>
<sequence>MYCFSLDLHRCLIFHFAEVESDFCLRSFKNFWEFLVVENRGVWPVT</sequence>
<dbReference type="AlphaFoldDB" id="A0A0A9GW85"/>
<reference evidence="1" key="2">
    <citation type="journal article" date="2015" name="Data Brief">
        <title>Shoot transcriptome of the giant reed, Arundo donax.</title>
        <authorList>
            <person name="Barrero R.A."/>
            <person name="Guerrero F.D."/>
            <person name="Moolhuijzen P."/>
            <person name="Goolsby J.A."/>
            <person name="Tidwell J."/>
            <person name="Bellgard S.E."/>
            <person name="Bellgard M.I."/>
        </authorList>
    </citation>
    <scope>NUCLEOTIDE SEQUENCE</scope>
    <source>
        <tissue evidence="1">Shoot tissue taken approximately 20 cm above the soil surface</tissue>
    </source>
</reference>
<evidence type="ECO:0000313" key="1">
    <source>
        <dbReference type="EMBL" id="JAE26826.1"/>
    </source>
</evidence>
<name>A0A0A9GW85_ARUDO</name>
<accession>A0A0A9GW85</accession>
<dbReference type="EMBL" id="GBRH01171070">
    <property type="protein sequence ID" value="JAE26826.1"/>
    <property type="molecule type" value="Transcribed_RNA"/>
</dbReference>